<evidence type="ECO:0000256" key="4">
    <source>
        <dbReference type="ARBA" id="ARBA00022741"/>
    </source>
</evidence>
<dbReference type="PANTHER" id="PTHR45866:SF1">
    <property type="entry name" value="DNA GYRASE SUBUNIT B, MITOCHONDRIAL"/>
    <property type="match status" value="1"/>
</dbReference>
<dbReference type="PANTHER" id="PTHR45866">
    <property type="entry name" value="DNA GYRASE/TOPOISOMERASE SUBUNIT B"/>
    <property type="match status" value="1"/>
</dbReference>
<sequence>MTQPSRADWINTTHDWAGSVDQTHLDAIRADPDRYAPGGLLHLVLEVLAYPDDEAESAGQRGQCSITTYGDGSIAISDNGRGTDTRLDEHGAVVRKPIMATQDLRFFGNPDAPTLPDGHPRCGMSVVAALSEWLVHTNRRANGSWTQRYEHGIPVSDLRPVDPDGTTGTTVHFRPARRDSLPGLAPYLDYPHIEITVREQ</sequence>
<dbReference type="EMBL" id="JAASRO010000001">
    <property type="protein sequence ID" value="NIK55840.1"/>
    <property type="molecule type" value="Genomic_DNA"/>
</dbReference>
<evidence type="ECO:0000313" key="10">
    <source>
        <dbReference type="Proteomes" id="UP000555407"/>
    </source>
</evidence>
<dbReference type="AlphaFoldDB" id="A0A7X5V737"/>
<evidence type="ECO:0000256" key="6">
    <source>
        <dbReference type="ARBA" id="ARBA00023029"/>
    </source>
</evidence>
<organism evidence="9 10">
    <name type="scientific">Kribbella shirazensis</name>
    <dbReference type="NCBI Taxonomy" id="1105143"/>
    <lineage>
        <taxon>Bacteria</taxon>
        <taxon>Bacillati</taxon>
        <taxon>Actinomycetota</taxon>
        <taxon>Actinomycetes</taxon>
        <taxon>Propionibacteriales</taxon>
        <taxon>Kribbellaceae</taxon>
        <taxon>Kribbella</taxon>
    </lineage>
</organism>
<dbReference type="RefSeq" id="WP_167204805.1">
    <property type="nucleotide sequence ID" value="NZ_JAASRO010000001.1"/>
</dbReference>
<comment type="caution">
    <text evidence="9">The sequence shown here is derived from an EMBL/GenBank/DDBJ whole genome shotgun (WGS) entry which is preliminary data.</text>
</comment>
<evidence type="ECO:0000313" key="9">
    <source>
        <dbReference type="EMBL" id="NIK55840.1"/>
    </source>
</evidence>
<keyword evidence="7" id="KW-0238">DNA-binding</keyword>
<evidence type="ECO:0000256" key="1">
    <source>
        <dbReference type="ARBA" id="ARBA00000185"/>
    </source>
</evidence>
<dbReference type="InterPro" id="IPR036890">
    <property type="entry name" value="HATPase_C_sf"/>
</dbReference>
<dbReference type="GO" id="GO:0003918">
    <property type="term" value="F:DNA topoisomerase type II (double strand cut, ATP-hydrolyzing) activity"/>
    <property type="evidence" value="ECO:0007669"/>
    <property type="project" value="UniProtKB-EC"/>
</dbReference>
<dbReference type="Gene3D" id="3.30.565.10">
    <property type="entry name" value="Histidine kinase-like ATPase, C-terminal domain"/>
    <property type="match status" value="1"/>
</dbReference>
<gene>
    <name evidence="9" type="ORF">BJY22_001557</name>
</gene>
<keyword evidence="6" id="KW-0799">Topoisomerase</keyword>
<protein>
    <recommendedName>
        <fullName evidence="3">DNA topoisomerase (ATP-hydrolyzing)</fullName>
        <ecNumber evidence="3">5.6.2.2</ecNumber>
    </recommendedName>
</protein>
<evidence type="ECO:0000256" key="7">
    <source>
        <dbReference type="ARBA" id="ARBA00023125"/>
    </source>
</evidence>
<name>A0A7X5V737_9ACTN</name>
<evidence type="ECO:0000256" key="5">
    <source>
        <dbReference type="ARBA" id="ARBA00022840"/>
    </source>
</evidence>
<dbReference type="SUPFAM" id="SSF55874">
    <property type="entry name" value="ATPase domain of HSP90 chaperone/DNA topoisomerase II/histidine kinase"/>
    <property type="match status" value="1"/>
</dbReference>
<proteinExistence type="inferred from homology"/>
<comment type="similarity">
    <text evidence="2">Belongs to the type II topoisomerase GyrB family.</text>
</comment>
<reference evidence="9 10" key="1">
    <citation type="submission" date="2020-03" db="EMBL/GenBank/DDBJ databases">
        <title>Sequencing the genomes of 1000 actinobacteria strains.</title>
        <authorList>
            <person name="Klenk H.-P."/>
        </authorList>
    </citation>
    <scope>NUCLEOTIDE SEQUENCE [LARGE SCALE GENOMIC DNA]</scope>
    <source>
        <strain evidence="9 10">DSM 45490</strain>
    </source>
</reference>
<dbReference type="Proteomes" id="UP000555407">
    <property type="component" value="Unassembled WGS sequence"/>
</dbReference>
<dbReference type="GO" id="GO:0003677">
    <property type="term" value="F:DNA binding"/>
    <property type="evidence" value="ECO:0007669"/>
    <property type="project" value="UniProtKB-KW"/>
</dbReference>
<keyword evidence="5" id="KW-0067">ATP-binding</keyword>
<evidence type="ECO:0000256" key="2">
    <source>
        <dbReference type="ARBA" id="ARBA00010708"/>
    </source>
</evidence>
<evidence type="ECO:0000256" key="3">
    <source>
        <dbReference type="ARBA" id="ARBA00012895"/>
    </source>
</evidence>
<comment type="catalytic activity">
    <reaction evidence="1">
        <text>ATP-dependent breakage, passage and rejoining of double-stranded DNA.</text>
        <dbReference type="EC" id="5.6.2.2"/>
    </reaction>
</comment>
<accession>A0A7X5V737</accession>
<dbReference type="EC" id="5.6.2.2" evidence="3"/>
<evidence type="ECO:0000256" key="8">
    <source>
        <dbReference type="ARBA" id="ARBA00023235"/>
    </source>
</evidence>
<keyword evidence="4" id="KW-0547">Nucleotide-binding</keyword>
<dbReference type="GO" id="GO:0005524">
    <property type="term" value="F:ATP binding"/>
    <property type="evidence" value="ECO:0007669"/>
    <property type="project" value="UniProtKB-KW"/>
</dbReference>
<keyword evidence="10" id="KW-1185">Reference proteome</keyword>
<keyword evidence="8 9" id="KW-0413">Isomerase</keyword>